<dbReference type="InterPro" id="IPR002168">
    <property type="entry name" value="Lipase_GDXG_HIS_AS"/>
</dbReference>
<feature type="domain" description="Alpha/beta hydrolase fold-3" evidence="3">
    <location>
        <begin position="64"/>
        <end position="277"/>
    </location>
</feature>
<dbReference type="Proteomes" id="UP000244248">
    <property type="component" value="Unassembled WGS sequence"/>
</dbReference>
<dbReference type="Pfam" id="PF07859">
    <property type="entry name" value="Abhydrolase_3"/>
    <property type="match status" value="1"/>
</dbReference>
<reference evidence="4 5" key="1">
    <citation type="submission" date="2018-04" db="EMBL/GenBank/DDBJ databases">
        <title>Novel species isolated from glacier.</title>
        <authorList>
            <person name="Liu Q."/>
            <person name="Xin Y.-H."/>
        </authorList>
    </citation>
    <scope>NUCLEOTIDE SEQUENCE [LARGE SCALE GENOMIC DNA]</scope>
    <source>
        <strain evidence="4 5">GT1R17</strain>
    </source>
</reference>
<name>A0A2T5MB79_9GAMM</name>
<dbReference type="OrthoDB" id="9806180at2"/>
<organism evidence="4 5">
    <name type="scientific">Stenotrophobium rhamnosiphilum</name>
    <dbReference type="NCBI Taxonomy" id="2029166"/>
    <lineage>
        <taxon>Bacteria</taxon>
        <taxon>Pseudomonadati</taxon>
        <taxon>Pseudomonadota</taxon>
        <taxon>Gammaproteobacteria</taxon>
        <taxon>Nevskiales</taxon>
        <taxon>Nevskiaceae</taxon>
        <taxon>Stenotrophobium</taxon>
    </lineage>
</organism>
<gene>
    <name evidence="4" type="ORF">CJD38_17670</name>
</gene>
<evidence type="ECO:0000256" key="1">
    <source>
        <dbReference type="ARBA" id="ARBA00010515"/>
    </source>
</evidence>
<dbReference type="PANTHER" id="PTHR48081:SF8">
    <property type="entry name" value="ALPHA_BETA HYDROLASE FOLD-3 DOMAIN-CONTAINING PROTEIN-RELATED"/>
    <property type="match status" value="1"/>
</dbReference>
<evidence type="ECO:0000259" key="3">
    <source>
        <dbReference type="Pfam" id="PF07859"/>
    </source>
</evidence>
<dbReference type="InterPro" id="IPR050300">
    <property type="entry name" value="GDXG_lipolytic_enzyme"/>
</dbReference>
<evidence type="ECO:0000313" key="5">
    <source>
        <dbReference type="Proteomes" id="UP000244248"/>
    </source>
</evidence>
<dbReference type="Gene3D" id="3.40.50.1820">
    <property type="entry name" value="alpha/beta hydrolase"/>
    <property type="match status" value="1"/>
</dbReference>
<dbReference type="SUPFAM" id="SSF53474">
    <property type="entry name" value="alpha/beta-Hydrolases"/>
    <property type="match status" value="1"/>
</dbReference>
<dbReference type="InterPro" id="IPR013094">
    <property type="entry name" value="AB_hydrolase_3"/>
</dbReference>
<accession>A0A2T5MB79</accession>
<dbReference type="PANTHER" id="PTHR48081">
    <property type="entry name" value="AB HYDROLASE SUPERFAMILY PROTEIN C4A8.06C"/>
    <property type="match status" value="1"/>
</dbReference>
<dbReference type="AlphaFoldDB" id="A0A2T5MB79"/>
<comment type="similarity">
    <text evidence="1">Belongs to the 'GDXG' lipolytic enzyme family.</text>
</comment>
<sequence>MFEILKIRMLRLLIRIAVKMKWRGKVDATVDVESINVGSGAAPIPARTYKPKGRSGASAPLPVILFFHGGGWVGFDVNTHDPLCRDLCRQTGHIILSVDYRLAPENPFPAGVNDCLEALDWLIDNVEKLGGNPNQILICGDSAGGNLAAVVALQARTRHPGKLKGQILIYPVTDHVSTEWPSYVSHGGKEYPLTRVGIEDIWRLYLKGSKEWQQGQTSHDLATPYRVKDVSGLPKALFIIAEEDLLRDEGLAYADRLKQAGVDVEIKTFPNQKHGFVGTEPSPAHYQAVSEIAQWVSRK</sequence>
<dbReference type="RefSeq" id="WP_107941723.1">
    <property type="nucleotide sequence ID" value="NZ_QANS01000009.1"/>
</dbReference>
<dbReference type="InterPro" id="IPR029058">
    <property type="entry name" value="AB_hydrolase_fold"/>
</dbReference>
<proteinExistence type="inferred from homology"/>
<comment type="caution">
    <text evidence="4">The sequence shown here is derived from an EMBL/GenBank/DDBJ whole genome shotgun (WGS) entry which is preliminary data.</text>
</comment>
<dbReference type="EMBL" id="QANS01000009">
    <property type="protein sequence ID" value="PTU28263.1"/>
    <property type="molecule type" value="Genomic_DNA"/>
</dbReference>
<evidence type="ECO:0000313" key="4">
    <source>
        <dbReference type="EMBL" id="PTU28263.1"/>
    </source>
</evidence>
<keyword evidence="2" id="KW-0378">Hydrolase</keyword>
<dbReference type="PROSITE" id="PS01173">
    <property type="entry name" value="LIPASE_GDXG_HIS"/>
    <property type="match status" value="1"/>
</dbReference>
<dbReference type="GO" id="GO:0016787">
    <property type="term" value="F:hydrolase activity"/>
    <property type="evidence" value="ECO:0007669"/>
    <property type="project" value="UniProtKB-KW"/>
</dbReference>
<evidence type="ECO:0000256" key="2">
    <source>
        <dbReference type="ARBA" id="ARBA00022801"/>
    </source>
</evidence>
<keyword evidence="5" id="KW-1185">Reference proteome</keyword>
<protein>
    <recommendedName>
        <fullName evidence="3">Alpha/beta hydrolase fold-3 domain-containing protein</fullName>
    </recommendedName>
</protein>